<evidence type="ECO:0000313" key="3">
    <source>
        <dbReference type="Proteomes" id="UP000054538"/>
    </source>
</evidence>
<dbReference type="AlphaFoldDB" id="A0A0D0BP31"/>
<feature type="region of interest" description="Disordered" evidence="1">
    <location>
        <begin position="25"/>
        <end position="73"/>
    </location>
</feature>
<feature type="non-terminal residue" evidence="2">
    <location>
        <position position="1"/>
    </location>
</feature>
<keyword evidence="3" id="KW-1185">Reference proteome</keyword>
<accession>A0A0D0BP31</accession>
<protein>
    <submittedName>
        <fullName evidence="2">Uncharacterized protein</fullName>
    </submittedName>
</protein>
<feature type="non-terminal residue" evidence="2">
    <location>
        <position position="73"/>
    </location>
</feature>
<gene>
    <name evidence="2" type="ORF">PAXRUDRAFT_836295</name>
</gene>
<evidence type="ECO:0000313" key="2">
    <source>
        <dbReference type="EMBL" id="KIK73297.1"/>
    </source>
</evidence>
<dbReference type="Proteomes" id="UP000054538">
    <property type="component" value="Unassembled WGS sequence"/>
</dbReference>
<name>A0A0D0BP31_9AGAM</name>
<reference evidence="3" key="2">
    <citation type="submission" date="2015-01" db="EMBL/GenBank/DDBJ databases">
        <title>Evolutionary Origins and Diversification of the Mycorrhizal Mutualists.</title>
        <authorList>
            <consortium name="DOE Joint Genome Institute"/>
            <consortium name="Mycorrhizal Genomics Consortium"/>
            <person name="Kohler A."/>
            <person name="Kuo A."/>
            <person name="Nagy L.G."/>
            <person name="Floudas D."/>
            <person name="Copeland A."/>
            <person name="Barry K.W."/>
            <person name="Cichocki N."/>
            <person name="Veneault-Fourrey C."/>
            <person name="LaButti K."/>
            <person name="Lindquist E.A."/>
            <person name="Lipzen A."/>
            <person name="Lundell T."/>
            <person name="Morin E."/>
            <person name="Murat C."/>
            <person name="Riley R."/>
            <person name="Ohm R."/>
            <person name="Sun H."/>
            <person name="Tunlid A."/>
            <person name="Henrissat B."/>
            <person name="Grigoriev I.V."/>
            <person name="Hibbett D.S."/>
            <person name="Martin F."/>
        </authorList>
    </citation>
    <scope>NUCLEOTIDE SEQUENCE [LARGE SCALE GENOMIC DNA]</scope>
    <source>
        <strain evidence="3">Ve08.2h10</strain>
    </source>
</reference>
<sequence length="73" mass="8261">CPTCISHIQRSHSTPKQLTRTHAFSAPPVSLKPPHSQATPSPQKQQIRRFKNNATTTFTYGKPRVTKHDKVQE</sequence>
<dbReference type="HOGENOM" id="CLU_2711662_0_0_1"/>
<feature type="compositionally biased region" description="Polar residues" evidence="1">
    <location>
        <begin position="36"/>
        <end position="45"/>
    </location>
</feature>
<dbReference type="EMBL" id="KN829897">
    <property type="protein sequence ID" value="KIK73297.1"/>
    <property type="molecule type" value="Genomic_DNA"/>
</dbReference>
<proteinExistence type="predicted"/>
<organism evidence="2 3">
    <name type="scientific">Paxillus rubicundulus Ve08.2h10</name>
    <dbReference type="NCBI Taxonomy" id="930991"/>
    <lineage>
        <taxon>Eukaryota</taxon>
        <taxon>Fungi</taxon>
        <taxon>Dikarya</taxon>
        <taxon>Basidiomycota</taxon>
        <taxon>Agaricomycotina</taxon>
        <taxon>Agaricomycetes</taxon>
        <taxon>Agaricomycetidae</taxon>
        <taxon>Boletales</taxon>
        <taxon>Paxilineae</taxon>
        <taxon>Paxillaceae</taxon>
        <taxon>Paxillus</taxon>
    </lineage>
</organism>
<evidence type="ECO:0000256" key="1">
    <source>
        <dbReference type="SAM" id="MobiDB-lite"/>
    </source>
</evidence>
<dbReference type="InParanoid" id="A0A0D0BP31"/>
<reference evidence="2 3" key="1">
    <citation type="submission" date="2014-04" db="EMBL/GenBank/DDBJ databases">
        <authorList>
            <consortium name="DOE Joint Genome Institute"/>
            <person name="Kuo A."/>
            <person name="Kohler A."/>
            <person name="Jargeat P."/>
            <person name="Nagy L.G."/>
            <person name="Floudas D."/>
            <person name="Copeland A."/>
            <person name="Barry K.W."/>
            <person name="Cichocki N."/>
            <person name="Veneault-Fourrey C."/>
            <person name="LaButti K."/>
            <person name="Lindquist E.A."/>
            <person name="Lipzen A."/>
            <person name="Lundell T."/>
            <person name="Morin E."/>
            <person name="Murat C."/>
            <person name="Sun H."/>
            <person name="Tunlid A."/>
            <person name="Henrissat B."/>
            <person name="Grigoriev I.V."/>
            <person name="Hibbett D.S."/>
            <person name="Martin F."/>
            <person name="Nordberg H.P."/>
            <person name="Cantor M.N."/>
            <person name="Hua S.X."/>
        </authorList>
    </citation>
    <scope>NUCLEOTIDE SEQUENCE [LARGE SCALE GENOMIC DNA]</scope>
    <source>
        <strain evidence="2 3">Ve08.2h10</strain>
    </source>
</reference>